<keyword evidence="1" id="KW-0732">Signal</keyword>
<feature type="signal peptide" evidence="1">
    <location>
        <begin position="1"/>
        <end position="21"/>
    </location>
</feature>
<proteinExistence type="predicted"/>
<sequence length="216" mass="25049">MRKIAIYLFVTLISGGVAVPAALSHGPSYGGKNVSHKEHKSSSHKAKINWNQGKSHVHKNKLKPHQPIYKPNAKRKYNAPRHPVYYGHYKNPYYKRHFYKPTYVYVKPYKGYRYPGYYSYRGFYWPFAQTRFVINLSDRQIERHHRAVYSALDAPVGEVVSWYDKGRHGTIVVIREGVDSSGHLCKEYRQTISYRGRVTSQTGVSCLTSKGYWITA</sequence>
<evidence type="ECO:0000256" key="1">
    <source>
        <dbReference type="SAM" id="SignalP"/>
    </source>
</evidence>
<reference evidence="2" key="1">
    <citation type="submission" date="2022-06" db="EMBL/GenBank/DDBJ databases">
        <title>Sneathiella actinostolidae sp. nov., isolated from a sea anemonein the Western Pacific Ocean.</title>
        <authorList>
            <person name="Wei M.J."/>
        </authorList>
    </citation>
    <scope>NUCLEOTIDE SEQUENCE</scope>
    <source>
        <strain evidence="2">PHK-P5</strain>
    </source>
</reference>
<evidence type="ECO:0000313" key="3">
    <source>
        <dbReference type="Proteomes" id="UP001056291"/>
    </source>
</evidence>
<dbReference type="EMBL" id="CP098747">
    <property type="protein sequence ID" value="USG62197.1"/>
    <property type="molecule type" value="Genomic_DNA"/>
</dbReference>
<organism evidence="2 3">
    <name type="scientific">Sneathiella marina</name>
    <dbReference type="NCBI Taxonomy" id="2950108"/>
    <lineage>
        <taxon>Bacteria</taxon>
        <taxon>Pseudomonadati</taxon>
        <taxon>Pseudomonadota</taxon>
        <taxon>Alphaproteobacteria</taxon>
        <taxon>Sneathiellales</taxon>
        <taxon>Sneathiellaceae</taxon>
        <taxon>Sneathiella</taxon>
    </lineage>
</organism>
<protein>
    <submittedName>
        <fullName evidence="2">Uncharacterized protein</fullName>
    </submittedName>
</protein>
<feature type="chain" id="PRO_5047469192" evidence="1">
    <location>
        <begin position="22"/>
        <end position="216"/>
    </location>
</feature>
<dbReference type="Proteomes" id="UP001056291">
    <property type="component" value="Chromosome"/>
</dbReference>
<keyword evidence="3" id="KW-1185">Reference proteome</keyword>
<gene>
    <name evidence="2" type="ORF">NBZ79_04300</name>
</gene>
<evidence type="ECO:0000313" key="2">
    <source>
        <dbReference type="EMBL" id="USG62197.1"/>
    </source>
</evidence>
<accession>A0ABY4W5B0</accession>
<name>A0ABY4W5B0_9PROT</name>
<dbReference type="RefSeq" id="WP_251935815.1">
    <property type="nucleotide sequence ID" value="NZ_CP098747.1"/>
</dbReference>